<dbReference type="InterPro" id="IPR051935">
    <property type="entry name" value="HSDL2"/>
</dbReference>
<gene>
    <name evidence="1" type="ORF">ACT18_25525</name>
</gene>
<reference evidence="1 2" key="1">
    <citation type="submission" date="2015-06" db="EMBL/GenBank/DDBJ databases">
        <title>Genome sequence of Mycobacterium kumamotonense strain Roo.</title>
        <authorList>
            <person name="Greninger A.L."/>
            <person name="Cunningham G."/>
            <person name="Miller S."/>
        </authorList>
    </citation>
    <scope>NUCLEOTIDE SEQUENCE [LARGE SCALE GENOMIC DNA]</scope>
    <source>
        <strain evidence="1 2">Roo</strain>
    </source>
</reference>
<dbReference type="AlphaFoldDB" id="A0A1B8S8C1"/>
<evidence type="ECO:0000313" key="1">
    <source>
        <dbReference type="EMBL" id="OBY28991.1"/>
    </source>
</evidence>
<dbReference type="EMBL" id="LFOE01000253">
    <property type="protein sequence ID" value="OBY28991.1"/>
    <property type="molecule type" value="Genomic_DNA"/>
</dbReference>
<keyword evidence="2" id="KW-1185">Reference proteome</keyword>
<dbReference type="PANTHER" id="PTHR42808">
    <property type="entry name" value="HYDROXYSTEROID DEHYDROGENASE-LIKE PROTEIN 2"/>
    <property type="match status" value="1"/>
</dbReference>
<dbReference type="Proteomes" id="UP000092668">
    <property type="component" value="Unassembled WGS sequence"/>
</dbReference>
<feature type="non-terminal residue" evidence="1">
    <location>
        <position position="47"/>
    </location>
</feature>
<evidence type="ECO:0000313" key="2">
    <source>
        <dbReference type="Proteomes" id="UP000092668"/>
    </source>
</evidence>
<accession>A0A1B8S8C1</accession>
<proteinExistence type="predicted"/>
<organism evidence="1 2">
    <name type="scientific">Mycolicibacter kumamotonensis</name>
    <dbReference type="NCBI Taxonomy" id="354243"/>
    <lineage>
        <taxon>Bacteria</taxon>
        <taxon>Bacillati</taxon>
        <taxon>Actinomycetota</taxon>
        <taxon>Actinomycetes</taxon>
        <taxon>Mycobacteriales</taxon>
        <taxon>Mycobacteriaceae</taxon>
        <taxon>Mycolicibacter</taxon>
    </lineage>
</organism>
<name>A0A1B8S8C1_9MYCO</name>
<comment type="caution">
    <text evidence="1">The sequence shown here is derived from an EMBL/GenBank/DDBJ whole genome shotgun (WGS) entry which is preliminary data.</text>
</comment>
<dbReference type="Gene3D" id="3.40.50.720">
    <property type="entry name" value="NAD(P)-binding Rossmann-like Domain"/>
    <property type="match status" value="1"/>
</dbReference>
<protein>
    <submittedName>
        <fullName evidence="1">Short-chain dehydrogenase</fullName>
    </submittedName>
</protein>
<dbReference type="PANTHER" id="PTHR42808:SF3">
    <property type="entry name" value="HYDROXYSTEROID DEHYDROGENASE-LIKE PROTEIN 2"/>
    <property type="match status" value="1"/>
</dbReference>
<sequence length="47" mass="4888">MLLAKTSEPHPKLPGTVHSAVEEIEAAGGKAHAVVGDVRNEADVQRA</sequence>